<dbReference type="AlphaFoldDB" id="A0A854D6I4"/>
<name>A0A854D6I4_ACTNA</name>
<accession>A0A854D6I4</accession>
<feature type="transmembrane region" description="Helical" evidence="1">
    <location>
        <begin position="12"/>
        <end position="39"/>
    </location>
</feature>
<comment type="caution">
    <text evidence="2">The sequence shown here is derived from an EMBL/GenBank/DDBJ whole genome shotgun (WGS) entry which is preliminary data.</text>
</comment>
<reference evidence="2 3" key="1">
    <citation type="submission" date="2016-12" db="EMBL/GenBank/DDBJ databases">
        <title>Genomic comparison of strains in the 'Actinomyces naeslundii' group.</title>
        <authorList>
            <person name="Mughal S.R."/>
            <person name="Do T."/>
            <person name="Gilbert S.C."/>
            <person name="Witherden E.A."/>
            <person name="Didelot X."/>
            <person name="Beighton D."/>
        </authorList>
    </citation>
    <scope>NUCLEOTIDE SEQUENCE [LARGE SCALE GENOMIC DNA]</scope>
    <source>
        <strain evidence="2 3">NCTC 10301</strain>
    </source>
</reference>
<organism evidence="2 3">
    <name type="scientific">Actinomyces naeslundii</name>
    <dbReference type="NCBI Taxonomy" id="1655"/>
    <lineage>
        <taxon>Bacteria</taxon>
        <taxon>Bacillati</taxon>
        <taxon>Actinomycetota</taxon>
        <taxon>Actinomycetes</taxon>
        <taxon>Actinomycetales</taxon>
        <taxon>Actinomycetaceae</taxon>
        <taxon>Actinomyces</taxon>
    </lineage>
</organism>
<keyword evidence="1" id="KW-0812">Transmembrane</keyword>
<evidence type="ECO:0000313" key="2">
    <source>
        <dbReference type="EMBL" id="OMG37340.1"/>
    </source>
</evidence>
<proteinExistence type="predicted"/>
<feature type="transmembrane region" description="Helical" evidence="1">
    <location>
        <begin position="100"/>
        <end position="119"/>
    </location>
</feature>
<keyword evidence="1" id="KW-1133">Transmembrane helix</keyword>
<sequence length="136" mass="14340">MPGYGGGGSSGAGAWFAGLLVLVAVPGVNLVLGPVVMMVAGLRGSRGLLEPERTNRCRAASWGLTFLLGEVLLIGAQLYIVQVVFGAGERVPLFPWGLPALFWLVLLVAHFVVCIAQGIRAYRGGVTRFGGIPFFR</sequence>
<evidence type="ECO:0000256" key="1">
    <source>
        <dbReference type="SAM" id="Phobius"/>
    </source>
</evidence>
<protein>
    <recommendedName>
        <fullName evidence="4">DUF4870 domain-containing protein</fullName>
    </recommendedName>
</protein>
<feature type="transmembrane region" description="Helical" evidence="1">
    <location>
        <begin position="59"/>
        <end position="80"/>
    </location>
</feature>
<keyword evidence="1" id="KW-0472">Membrane</keyword>
<dbReference type="Proteomes" id="UP000187035">
    <property type="component" value="Unassembled WGS sequence"/>
</dbReference>
<evidence type="ECO:0000313" key="3">
    <source>
        <dbReference type="Proteomes" id="UP000187035"/>
    </source>
</evidence>
<dbReference type="EMBL" id="MSRR01000009">
    <property type="protein sequence ID" value="OMG37340.1"/>
    <property type="molecule type" value="Genomic_DNA"/>
</dbReference>
<evidence type="ECO:0008006" key="4">
    <source>
        <dbReference type="Google" id="ProtNLM"/>
    </source>
</evidence>
<gene>
    <name evidence="2" type="ORF">BKH33_04880</name>
</gene>